<dbReference type="InterPro" id="IPR053374">
    <property type="entry name" value="TCP-1_chaperonin"/>
</dbReference>
<dbReference type="Proteomes" id="UP001216638">
    <property type="component" value="Chromosome 1"/>
</dbReference>
<feature type="region of interest" description="Disordered" evidence="11">
    <location>
        <begin position="213"/>
        <end position="237"/>
    </location>
</feature>
<evidence type="ECO:0000256" key="6">
    <source>
        <dbReference type="ARBA" id="ARBA00022741"/>
    </source>
</evidence>
<evidence type="ECO:0000256" key="11">
    <source>
        <dbReference type="SAM" id="MobiDB-lite"/>
    </source>
</evidence>
<evidence type="ECO:0000256" key="7">
    <source>
        <dbReference type="ARBA" id="ARBA00022840"/>
    </source>
</evidence>
<dbReference type="PROSITE" id="PS00750">
    <property type="entry name" value="TCP1_1"/>
    <property type="match status" value="1"/>
</dbReference>
<dbReference type="InterPro" id="IPR027413">
    <property type="entry name" value="GROEL-like_equatorial_sf"/>
</dbReference>
<dbReference type="NCBIfam" id="TIGR02340">
    <property type="entry name" value="chap_CCT_alpha"/>
    <property type="match status" value="1"/>
</dbReference>
<evidence type="ECO:0000259" key="12">
    <source>
        <dbReference type="SMART" id="SM00879"/>
    </source>
</evidence>
<dbReference type="NCBIfam" id="NF041083">
    <property type="entry name" value="thermosome_beta"/>
    <property type="match status" value="1"/>
</dbReference>
<proteinExistence type="inferred from homology"/>
<comment type="similarity">
    <text evidence="2 10">Belongs to the TCP-1 chaperonin family.</text>
</comment>
<organism evidence="13 14">
    <name type="scientific">Malassezia brasiliensis</name>
    <dbReference type="NCBI Taxonomy" id="1821822"/>
    <lineage>
        <taxon>Eukaryota</taxon>
        <taxon>Fungi</taxon>
        <taxon>Dikarya</taxon>
        <taxon>Basidiomycota</taxon>
        <taxon>Ustilaginomycotina</taxon>
        <taxon>Malasseziomycetes</taxon>
        <taxon>Malasseziales</taxon>
        <taxon>Malasseziaceae</taxon>
        <taxon>Malassezia</taxon>
    </lineage>
</organism>
<dbReference type="PRINTS" id="PR00304">
    <property type="entry name" value="TCOMPLEXTCP1"/>
</dbReference>
<dbReference type="InterPro" id="IPR017998">
    <property type="entry name" value="Chaperone_TCP-1"/>
</dbReference>
<dbReference type="InterPro" id="IPR012715">
    <property type="entry name" value="Chap_CCT_alpha"/>
</dbReference>
<dbReference type="InterPro" id="IPR002423">
    <property type="entry name" value="Cpn60/GroEL/TCP-1"/>
</dbReference>
<comment type="subunit">
    <text evidence="3">Heterooligomeric complex of about 850 to 900 kDa that forms two stacked rings, 12 to 16 nm in diameter.</text>
</comment>
<feature type="region of interest" description="Disordered" evidence="11">
    <location>
        <begin position="1"/>
        <end position="24"/>
    </location>
</feature>
<dbReference type="SUPFAM" id="SSF52029">
    <property type="entry name" value="GroEL apical domain-like"/>
    <property type="match status" value="1"/>
</dbReference>
<dbReference type="AlphaFoldDB" id="A0AAF0DTR1"/>
<evidence type="ECO:0000256" key="2">
    <source>
        <dbReference type="ARBA" id="ARBA00008020"/>
    </source>
</evidence>
<feature type="compositionally biased region" description="Acidic residues" evidence="11">
    <location>
        <begin position="386"/>
        <end position="411"/>
    </location>
</feature>
<feature type="region of interest" description="Disordered" evidence="11">
    <location>
        <begin position="357"/>
        <end position="413"/>
    </location>
</feature>
<evidence type="ECO:0000313" key="13">
    <source>
        <dbReference type="EMBL" id="WFC93849.1"/>
    </source>
</evidence>
<dbReference type="Gene3D" id="3.30.260.10">
    <property type="entry name" value="TCP-1-like chaperonin intermediate domain"/>
    <property type="match status" value="1"/>
</dbReference>
<feature type="region of interest" description="Disordered" evidence="11">
    <location>
        <begin position="256"/>
        <end position="297"/>
    </location>
</feature>
<keyword evidence="8 10" id="KW-0143">Chaperone</keyword>
<feature type="region of interest" description="Disordered" evidence="11">
    <location>
        <begin position="436"/>
        <end position="455"/>
    </location>
</feature>
<reference evidence="13" key="1">
    <citation type="submission" date="2023-03" db="EMBL/GenBank/DDBJ databases">
        <title>Mating type loci evolution in Malassezia.</title>
        <authorList>
            <person name="Coelho M.A."/>
        </authorList>
    </citation>
    <scope>NUCLEOTIDE SEQUENCE</scope>
    <source>
        <strain evidence="13">CBS 14135</strain>
    </source>
</reference>
<feature type="compositionally biased region" description="Polar residues" evidence="11">
    <location>
        <begin position="215"/>
        <end position="225"/>
    </location>
</feature>
<evidence type="ECO:0000256" key="8">
    <source>
        <dbReference type="ARBA" id="ARBA00023186"/>
    </source>
</evidence>
<dbReference type="SUPFAM" id="SSF48592">
    <property type="entry name" value="GroEL equatorial domain-like"/>
    <property type="match status" value="1"/>
</dbReference>
<dbReference type="FunFam" id="1.10.560.10:FF:000070">
    <property type="entry name" value="Uncharacterized protein"/>
    <property type="match status" value="1"/>
</dbReference>
<protein>
    <recommendedName>
        <fullName evidence="4">T-complex protein 1 subunit alpha</fullName>
    </recommendedName>
    <alternativeName>
        <fullName evidence="9">CCT-alpha</fullName>
    </alternativeName>
</protein>
<dbReference type="InterPro" id="IPR002194">
    <property type="entry name" value="Chaperonin_TCP-1_CS"/>
</dbReference>
<dbReference type="GO" id="GO:0051082">
    <property type="term" value="F:unfolded protein binding"/>
    <property type="evidence" value="ECO:0007669"/>
    <property type="project" value="InterPro"/>
</dbReference>
<dbReference type="GO" id="GO:0005832">
    <property type="term" value="C:chaperonin-containing T-complex"/>
    <property type="evidence" value="ECO:0007669"/>
    <property type="project" value="UniProtKB-ARBA"/>
</dbReference>
<dbReference type="GO" id="GO:0006364">
    <property type="term" value="P:rRNA processing"/>
    <property type="evidence" value="ECO:0007669"/>
    <property type="project" value="InterPro"/>
</dbReference>
<dbReference type="NCBIfam" id="NF041082">
    <property type="entry name" value="thermosome_alpha"/>
    <property type="match status" value="1"/>
</dbReference>
<dbReference type="GO" id="GO:0016887">
    <property type="term" value="F:ATP hydrolysis activity"/>
    <property type="evidence" value="ECO:0007669"/>
    <property type="project" value="InterPro"/>
</dbReference>
<dbReference type="InterPro" id="IPR054827">
    <property type="entry name" value="thermosome_alpha"/>
</dbReference>
<evidence type="ECO:0000256" key="10">
    <source>
        <dbReference type="RuleBase" id="RU004187"/>
    </source>
</evidence>
<evidence type="ECO:0000313" key="14">
    <source>
        <dbReference type="Proteomes" id="UP001216638"/>
    </source>
</evidence>
<dbReference type="SMART" id="SM00879">
    <property type="entry name" value="Brix"/>
    <property type="match status" value="1"/>
</dbReference>
<comment type="subcellular location">
    <subcellularLocation>
        <location evidence="1">Cytoplasm</location>
    </subcellularLocation>
</comment>
<evidence type="ECO:0000256" key="4">
    <source>
        <dbReference type="ARBA" id="ARBA00014424"/>
    </source>
</evidence>
<feature type="compositionally biased region" description="Acidic residues" evidence="11">
    <location>
        <begin position="262"/>
        <end position="276"/>
    </location>
</feature>
<dbReference type="GO" id="GO:0005524">
    <property type="term" value="F:ATP binding"/>
    <property type="evidence" value="ECO:0007669"/>
    <property type="project" value="UniProtKB-KW"/>
</dbReference>
<dbReference type="FunFam" id="3.50.7.10:FF:000009">
    <property type="entry name" value="T-complex protein 1 subunit alpha"/>
    <property type="match status" value="1"/>
</dbReference>
<feature type="compositionally biased region" description="Basic and acidic residues" evidence="11">
    <location>
        <begin position="357"/>
        <end position="374"/>
    </location>
</feature>
<evidence type="ECO:0000256" key="5">
    <source>
        <dbReference type="ARBA" id="ARBA00022490"/>
    </source>
</evidence>
<accession>A0AAF0DTR1</accession>
<feature type="domain" description="Brix" evidence="12">
    <location>
        <begin position="29"/>
        <end position="318"/>
    </location>
</feature>
<dbReference type="InterPro" id="IPR007109">
    <property type="entry name" value="Brix"/>
</dbReference>
<dbReference type="SUPFAM" id="SSF54849">
    <property type="entry name" value="GroEL-intermediate domain like"/>
    <property type="match status" value="1"/>
</dbReference>
<feature type="region of interest" description="Disordered" evidence="11">
    <location>
        <begin position="460"/>
        <end position="479"/>
    </location>
</feature>
<gene>
    <name evidence="13" type="primary">cct1</name>
    <name evidence="13" type="ORF">MBRA1_000473</name>
</gene>
<dbReference type="InterPro" id="IPR027410">
    <property type="entry name" value="TCP-1-like_intermed_sf"/>
</dbReference>
<dbReference type="GO" id="GO:0140662">
    <property type="term" value="F:ATP-dependent protein folding chaperone"/>
    <property type="evidence" value="ECO:0007669"/>
    <property type="project" value="InterPro"/>
</dbReference>
<dbReference type="InterPro" id="IPR027409">
    <property type="entry name" value="GroEL-like_apical_dom_sf"/>
</dbReference>
<keyword evidence="14" id="KW-1185">Reference proteome</keyword>
<feature type="compositionally biased region" description="Acidic residues" evidence="11">
    <location>
        <begin position="446"/>
        <end position="455"/>
    </location>
</feature>
<dbReference type="Pfam" id="PF00118">
    <property type="entry name" value="Cpn60_TCP1"/>
    <property type="match status" value="1"/>
</dbReference>
<keyword evidence="7 10" id="KW-0067">ATP-binding</keyword>
<dbReference type="GO" id="GO:0019843">
    <property type="term" value="F:rRNA binding"/>
    <property type="evidence" value="ECO:0007669"/>
    <property type="project" value="InterPro"/>
</dbReference>
<evidence type="ECO:0000256" key="3">
    <source>
        <dbReference type="ARBA" id="ARBA00011531"/>
    </source>
</evidence>
<dbReference type="Gene3D" id="3.50.7.10">
    <property type="entry name" value="GroEL"/>
    <property type="match status" value="1"/>
</dbReference>
<dbReference type="Gene3D" id="1.10.560.10">
    <property type="entry name" value="GroEL-like equatorial domain"/>
    <property type="match status" value="1"/>
</dbReference>
<evidence type="ECO:0000256" key="9">
    <source>
        <dbReference type="ARBA" id="ARBA00030049"/>
    </source>
</evidence>
<feature type="compositionally biased region" description="Basic residues" evidence="11">
    <location>
        <begin position="1"/>
        <end position="12"/>
    </location>
</feature>
<dbReference type="PROSITE" id="PS00995">
    <property type="entry name" value="TCP1_3"/>
    <property type="match status" value="1"/>
</dbReference>
<dbReference type="CDD" id="cd03335">
    <property type="entry name" value="TCP1_alpha"/>
    <property type="match status" value="1"/>
</dbReference>
<keyword evidence="5" id="KW-0963">Cytoplasm</keyword>
<dbReference type="EMBL" id="CP119951">
    <property type="protein sequence ID" value="WFC93849.1"/>
    <property type="molecule type" value="Genomic_DNA"/>
</dbReference>
<dbReference type="Pfam" id="PF04427">
    <property type="entry name" value="Brix"/>
    <property type="match status" value="1"/>
</dbReference>
<dbReference type="PANTHER" id="PTHR11353">
    <property type="entry name" value="CHAPERONIN"/>
    <property type="match status" value="1"/>
</dbReference>
<keyword evidence="6 10" id="KW-0547">Nucleotide-binding</keyword>
<name>A0AAF0DTR1_9BASI</name>
<sequence length="1045" mass="114537">MGNKRRKSRTHLKGPIQNSLTDTRAPKSFVIRGGKVGRSVAGLVHDVRRVMEPNTASRLKEREKNRLRDFMSMAGPLGVSHMLVFNQTDAGTNMRIIRCPRGPTVTFRVNKYALASDISRSSRRPIAPGSEFNTPPLLVLNNFGSDEKHVKLLVTVFQNLFPPLHVHTMRLSQVRRIVLLNYHAETKTVDWRHYLISVRPVGVSRSVRRVIEGSTRPSAASTGSVTGHGGSNKRHGRALVNLANMTDIAEYVMRGSAAGGGEDTDTSEAESEAEDIADPRNAVELPQSYLGRGNDANTQRAVRLREIGPRMELRLVKIEEGLNGSEVLYHDYVHKTAKEVAEQTRVVSAKKRLAAERKAEQAKNVERKKEEKAARKVTFRGGDKDVSEEESASEDAEDIDAEEDEEDEFAYEDQAGGGQVANDVLHSDEELFDDAEDADEHGAPESDAEDSDSDTEPIALGAMEHDTPSPPSKRSRPGAAHRRLTFAMAQIFQNNPRSAGLFLGGNRLTGSDIRDQNVLAVQSIANIVKTSLGPVGLDKMLVDDIGDVTISNDGATILQLLEVEQPAARILVELAQQQDKEVGDGTTSVVVLAAELLRRANELVKNKIHPTTIITGYRLACREAIKYIQDQLAVKVDGLDRESLLNVAKTSMSSKVIGSDDDFFAQLAVDAMLAVKTVNGRGETKYPVKAVNVLKAHGKSARESLFVQGYALNCTVASQMMKTRITNAKIACLDINLVKQRMHMGVHITIDDPEQLEKIRARESEMVLERVRKILATGANVILTTKGIDDLCLKEFVQAGAMAVRRCRKEDLRRIAKASGGQFVSSFANLDGEESFDANCLGHADEVVQERISDDELIMVRGTKQYSSSSIVLRGANDYMLDEMERALHDSLSVVKRTLESNSVVAGGGAVETALDIYLENFATTLGSREQLAIAEFAQALLIIPKTLAVNAAKDSTDLVAKLRAYHTAAQNAGVDDPKKTLRFFGLDLLNGTVRDNLRAGVLEPTVSKLRSLKSSLEAATSLLRIDDAITIPPEQPREDPHDHM</sequence>
<evidence type="ECO:0000256" key="1">
    <source>
        <dbReference type="ARBA" id="ARBA00004496"/>
    </source>
</evidence>